<accession>A0AC60QI41</accession>
<gene>
    <name evidence="1" type="ORF">HPB47_019464</name>
</gene>
<proteinExistence type="predicted"/>
<keyword evidence="2" id="KW-1185">Reference proteome</keyword>
<sequence length="351" mass="39910">MGKLFTRYKQTGPRCKNGAHYSRAEAPSPDGRLKWIHQKLMANSTGRFGVRREIDFSGACLFTWTIGIETDVFHALFWISSPLQISIRIQKKVVPPISPDSTGSQPGQPSARTRDFLFRWASRLEIRDRGKGIPGVVNDGKASADPEGVVMFHWGFGGGGTPLGSRAPSQVLDSNFGNMEVGQKLDINFFMMSPTKQELIKEYARTDAVHRHEVKEHGDHAICFDNSPSVVASRTVYFEVYVDNTNSEEDEWDPKEIPYSPELIYNDTVSDIKATIKKVHENMDKVKHFQDTMRAHEARDRNIQEHNFIRVNQFSLLFIVVMLGVGAVQVIMVRSLFEERSRLRKVFKFMS</sequence>
<organism evidence="1 2">
    <name type="scientific">Ixodes persulcatus</name>
    <name type="common">Taiga tick</name>
    <dbReference type="NCBI Taxonomy" id="34615"/>
    <lineage>
        <taxon>Eukaryota</taxon>
        <taxon>Metazoa</taxon>
        <taxon>Ecdysozoa</taxon>
        <taxon>Arthropoda</taxon>
        <taxon>Chelicerata</taxon>
        <taxon>Arachnida</taxon>
        <taxon>Acari</taxon>
        <taxon>Parasitiformes</taxon>
        <taxon>Ixodida</taxon>
        <taxon>Ixodoidea</taxon>
        <taxon>Ixodidae</taxon>
        <taxon>Ixodinae</taxon>
        <taxon>Ixodes</taxon>
    </lineage>
</organism>
<evidence type="ECO:0000313" key="2">
    <source>
        <dbReference type="Proteomes" id="UP000805193"/>
    </source>
</evidence>
<dbReference type="EMBL" id="JABSTQ010008902">
    <property type="protein sequence ID" value="KAG0433938.1"/>
    <property type="molecule type" value="Genomic_DNA"/>
</dbReference>
<comment type="caution">
    <text evidence="1">The sequence shown here is derived from an EMBL/GenBank/DDBJ whole genome shotgun (WGS) entry which is preliminary data.</text>
</comment>
<dbReference type="Proteomes" id="UP000805193">
    <property type="component" value="Unassembled WGS sequence"/>
</dbReference>
<reference evidence="1 2" key="1">
    <citation type="journal article" date="2020" name="Cell">
        <title>Large-Scale Comparative Analyses of Tick Genomes Elucidate Their Genetic Diversity and Vector Capacities.</title>
        <authorList>
            <consortium name="Tick Genome and Microbiome Consortium (TIGMIC)"/>
            <person name="Jia N."/>
            <person name="Wang J."/>
            <person name="Shi W."/>
            <person name="Du L."/>
            <person name="Sun Y."/>
            <person name="Zhan W."/>
            <person name="Jiang J.F."/>
            <person name="Wang Q."/>
            <person name="Zhang B."/>
            <person name="Ji P."/>
            <person name="Bell-Sakyi L."/>
            <person name="Cui X.M."/>
            <person name="Yuan T.T."/>
            <person name="Jiang B.G."/>
            <person name="Yang W.F."/>
            <person name="Lam T.T."/>
            <person name="Chang Q.C."/>
            <person name="Ding S.J."/>
            <person name="Wang X.J."/>
            <person name="Zhu J.G."/>
            <person name="Ruan X.D."/>
            <person name="Zhao L."/>
            <person name="Wei J.T."/>
            <person name="Ye R.Z."/>
            <person name="Que T.C."/>
            <person name="Du C.H."/>
            <person name="Zhou Y.H."/>
            <person name="Cheng J.X."/>
            <person name="Dai P.F."/>
            <person name="Guo W.B."/>
            <person name="Han X.H."/>
            <person name="Huang E.J."/>
            <person name="Li L.F."/>
            <person name="Wei W."/>
            <person name="Gao Y.C."/>
            <person name="Liu J.Z."/>
            <person name="Shao H.Z."/>
            <person name="Wang X."/>
            <person name="Wang C.C."/>
            <person name="Yang T.C."/>
            <person name="Huo Q.B."/>
            <person name="Li W."/>
            <person name="Chen H.Y."/>
            <person name="Chen S.E."/>
            <person name="Zhou L.G."/>
            <person name="Ni X.B."/>
            <person name="Tian J.H."/>
            <person name="Sheng Y."/>
            <person name="Liu T."/>
            <person name="Pan Y.S."/>
            <person name="Xia L.Y."/>
            <person name="Li J."/>
            <person name="Zhao F."/>
            <person name="Cao W.C."/>
        </authorList>
    </citation>
    <scope>NUCLEOTIDE SEQUENCE [LARGE SCALE GENOMIC DNA]</scope>
    <source>
        <strain evidence="1">Iper-2018</strain>
    </source>
</reference>
<name>A0AC60QI41_IXOPE</name>
<evidence type="ECO:0000313" key="1">
    <source>
        <dbReference type="EMBL" id="KAG0433938.1"/>
    </source>
</evidence>
<protein>
    <submittedName>
        <fullName evidence="1">Uncharacterized protein</fullName>
    </submittedName>
</protein>